<name>A0A1G6IE40_9BACT</name>
<evidence type="ECO:0000313" key="3">
    <source>
        <dbReference type="Proteomes" id="UP000199322"/>
    </source>
</evidence>
<proteinExistence type="predicted"/>
<dbReference type="Gene3D" id="3.20.20.140">
    <property type="entry name" value="Metal-dependent hydrolases"/>
    <property type="match status" value="1"/>
</dbReference>
<gene>
    <name evidence="2" type="ORF">E4650_03005</name>
    <name evidence="1" type="ORF">SAMN04488588_0342</name>
</gene>
<dbReference type="OrthoDB" id="9791620at2"/>
<dbReference type="Proteomes" id="UP000297288">
    <property type="component" value="Unassembled WGS sequence"/>
</dbReference>
<dbReference type="STRING" id="28234.SAMN04488588_0342"/>
<sequence length="242" mass="27889">MALFNCSFHNHTVLSPCADISMSSDLYKELLLKSNINWLAITDHNSTRNIRPFINYFSNTDIKIVPGIEVQTIEEVHVIILFNKLDEAEKFGKFIESSLIINKYDPEKFGYQICLNGEGDFEYILENPYLGSSSKYSINKLVMEAKKYETIVFPAHIFRAFGLITQLGLPPKDIEFDAVEVKNEKEIEFAKDLGFSNFIFGNDAHTPDELNHFSCQVRAKNRSFIALKEAIYNKKVYPIWQH</sequence>
<dbReference type="CDD" id="cd07432">
    <property type="entry name" value="PHP_HisPPase"/>
    <property type="match status" value="1"/>
</dbReference>
<dbReference type="SUPFAM" id="SSF89550">
    <property type="entry name" value="PHP domain-like"/>
    <property type="match status" value="1"/>
</dbReference>
<keyword evidence="3" id="KW-1185">Reference proteome</keyword>
<accession>A0A1G6IE40</accession>
<organism evidence="1 3">
    <name type="scientific">Geotoga petraea</name>
    <dbReference type="NCBI Taxonomy" id="28234"/>
    <lineage>
        <taxon>Bacteria</taxon>
        <taxon>Thermotogati</taxon>
        <taxon>Thermotogota</taxon>
        <taxon>Thermotogae</taxon>
        <taxon>Petrotogales</taxon>
        <taxon>Petrotogaceae</taxon>
        <taxon>Geotoga</taxon>
    </lineage>
</organism>
<dbReference type="EMBL" id="FMYV01000001">
    <property type="protein sequence ID" value="SDC04643.1"/>
    <property type="molecule type" value="Genomic_DNA"/>
</dbReference>
<protein>
    <submittedName>
        <fullName evidence="2">PHP domain-containing protein</fullName>
    </submittedName>
</protein>
<reference evidence="2 4" key="2">
    <citation type="submission" date="2019-04" db="EMBL/GenBank/DDBJ databases">
        <title>Draft genome sequence data and analysis of a Fermenting Bacterium, Geotoga petraea strain HO-Geo1, isolated from heavy-oil petroleum reservoir in Russia.</title>
        <authorList>
            <person name="Grouzdev D.S."/>
            <person name="Semenova E.M."/>
            <person name="Sokolova D.S."/>
            <person name="Tourova T.P."/>
            <person name="Poltaraus A.B."/>
            <person name="Nazina T.N."/>
        </authorList>
    </citation>
    <scope>NUCLEOTIDE SEQUENCE [LARGE SCALE GENOMIC DNA]</scope>
    <source>
        <strain evidence="2 4">HO-Geo1</strain>
    </source>
</reference>
<evidence type="ECO:0000313" key="2">
    <source>
        <dbReference type="EMBL" id="TGG89178.1"/>
    </source>
</evidence>
<dbReference type="InterPro" id="IPR016195">
    <property type="entry name" value="Pol/histidinol_Pase-like"/>
</dbReference>
<dbReference type="Proteomes" id="UP000199322">
    <property type="component" value="Unassembled WGS sequence"/>
</dbReference>
<evidence type="ECO:0000313" key="1">
    <source>
        <dbReference type="EMBL" id="SDC04643.1"/>
    </source>
</evidence>
<dbReference type="EMBL" id="SRME01000001">
    <property type="protein sequence ID" value="TGG89178.1"/>
    <property type="molecule type" value="Genomic_DNA"/>
</dbReference>
<dbReference type="AlphaFoldDB" id="A0A1G6IE40"/>
<evidence type="ECO:0000313" key="4">
    <source>
        <dbReference type="Proteomes" id="UP000297288"/>
    </source>
</evidence>
<reference evidence="1 3" key="1">
    <citation type="submission" date="2016-10" db="EMBL/GenBank/DDBJ databases">
        <authorList>
            <person name="de Groot N.N."/>
        </authorList>
    </citation>
    <scope>NUCLEOTIDE SEQUENCE [LARGE SCALE GENOMIC DNA]</scope>
    <source>
        <strain evidence="1 3">WG14</strain>
    </source>
</reference>